<gene>
    <name evidence="7" type="ORF">TPC1_13411</name>
</gene>
<keyword evidence="3 5" id="KW-0547">Nucleotide-binding</keyword>
<comment type="similarity">
    <text evidence="1 5">Belongs to the tubulin family.</text>
</comment>
<dbReference type="SMART" id="SM00864">
    <property type="entry name" value="Tubulin"/>
    <property type="match status" value="1"/>
</dbReference>
<dbReference type="SUPFAM" id="SSF52490">
    <property type="entry name" value="Tubulin nucleotide-binding domain-like"/>
    <property type="match status" value="1"/>
</dbReference>
<dbReference type="PROSITE" id="PS00227">
    <property type="entry name" value="TUBULIN"/>
    <property type="match status" value="1"/>
</dbReference>
<proteinExistence type="inferred from homology"/>
<dbReference type="EMBL" id="GDID01002539">
    <property type="protein sequence ID" value="JAP94067.1"/>
    <property type="molecule type" value="Transcribed_RNA"/>
</dbReference>
<evidence type="ECO:0000256" key="5">
    <source>
        <dbReference type="RuleBase" id="RU000352"/>
    </source>
</evidence>
<dbReference type="GO" id="GO:0005525">
    <property type="term" value="F:GTP binding"/>
    <property type="evidence" value="ECO:0007669"/>
    <property type="project" value="UniProtKB-UniRule"/>
</dbReference>
<dbReference type="GO" id="GO:0007017">
    <property type="term" value="P:microtubule-based process"/>
    <property type="evidence" value="ECO:0007669"/>
    <property type="project" value="InterPro"/>
</dbReference>
<dbReference type="Gene3D" id="3.40.50.1440">
    <property type="entry name" value="Tubulin/FtsZ, GTPase domain"/>
    <property type="match status" value="1"/>
</dbReference>
<dbReference type="InterPro" id="IPR017975">
    <property type="entry name" value="Tubulin_CS"/>
</dbReference>
<sequence length="394" mass="44661">MITIQLGQYGNQVGPALFQQILKNAQQLEQNISQFFRYSEKLNILTPRSVLVDMEPKVINQALQAAVPTYLQNQTVIRQSGAGNNWAHGYKIFGPQVIEEIMDCIQHEAEQVDQKLEFLTISSLAGGTGSGLSSYLLQALSAEYKNIKSNSILPFSRGEINTQCYNSVLSLSQLLQHANQVNLISNDQIKEIYLKSFPQQTQPTFQQLNRVISHNMSLNLDQNILTLPLQKLVNFSCTPSVDTQTQRKLFSVLPTARQMILQGSFSDSQLSFKPDKQDKYVQKYLSGRVKIFGTPKQNVEKFNEELQKLKQVCFSTSFHTKCHIEHCEKEIFGGCAALSLNGLLLKQEIRLLQSDLIQKMARRQYLYLFQQKGVEEDEIEEALGVVEGVIKAYE</sequence>
<dbReference type="InterPro" id="IPR004057">
    <property type="entry name" value="Epsilon_tubulin"/>
</dbReference>
<dbReference type="InterPro" id="IPR003008">
    <property type="entry name" value="Tubulin_FtsZ_GTPase"/>
</dbReference>
<accession>A0A146KBZ9</accession>
<dbReference type="PRINTS" id="PR01161">
    <property type="entry name" value="TUBULIN"/>
</dbReference>
<evidence type="ECO:0000256" key="3">
    <source>
        <dbReference type="ARBA" id="ARBA00022741"/>
    </source>
</evidence>
<evidence type="ECO:0000256" key="1">
    <source>
        <dbReference type="ARBA" id="ARBA00009636"/>
    </source>
</evidence>
<name>A0A146KBZ9_9EUKA</name>
<evidence type="ECO:0000313" key="7">
    <source>
        <dbReference type="EMBL" id="JAP94067.1"/>
    </source>
</evidence>
<reference evidence="7" key="1">
    <citation type="submission" date="2015-07" db="EMBL/GenBank/DDBJ databases">
        <title>Adaptation to a free-living lifestyle via gene acquisitions in the diplomonad Trepomonas sp. PC1.</title>
        <authorList>
            <person name="Xu F."/>
            <person name="Jerlstrom-Hultqvist J."/>
            <person name="Kolisko M."/>
            <person name="Simpson A.G.B."/>
            <person name="Roger A.J."/>
            <person name="Svard S.G."/>
            <person name="Andersson J.O."/>
        </authorList>
    </citation>
    <scope>NUCLEOTIDE SEQUENCE</scope>
    <source>
        <strain evidence="7">PC1</strain>
    </source>
</reference>
<evidence type="ECO:0000256" key="4">
    <source>
        <dbReference type="ARBA" id="ARBA00023134"/>
    </source>
</evidence>
<keyword evidence="2 5" id="KW-0493">Microtubule</keyword>
<dbReference type="AlphaFoldDB" id="A0A146KBZ9"/>
<dbReference type="PANTHER" id="PTHR11588">
    <property type="entry name" value="TUBULIN"/>
    <property type="match status" value="1"/>
</dbReference>
<feature type="domain" description="Tubulin/FtsZ GTPase" evidence="6">
    <location>
        <begin position="32"/>
        <end position="229"/>
    </location>
</feature>
<protein>
    <submittedName>
        <fullName evidence="7">Delta tubulin</fullName>
    </submittedName>
</protein>
<keyword evidence="4 5" id="KW-0342">GTP-binding</keyword>
<evidence type="ECO:0000256" key="2">
    <source>
        <dbReference type="ARBA" id="ARBA00022701"/>
    </source>
</evidence>
<dbReference type="PRINTS" id="PR01519">
    <property type="entry name" value="EPSLNTUBULIN"/>
</dbReference>
<dbReference type="Pfam" id="PF00091">
    <property type="entry name" value="Tubulin"/>
    <property type="match status" value="1"/>
</dbReference>
<dbReference type="InterPro" id="IPR000217">
    <property type="entry name" value="Tubulin"/>
</dbReference>
<organism evidence="7">
    <name type="scientific">Trepomonas sp. PC1</name>
    <dbReference type="NCBI Taxonomy" id="1076344"/>
    <lineage>
        <taxon>Eukaryota</taxon>
        <taxon>Metamonada</taxon>
        <taxon>Diplomonadida</taxon>
        <taxon>Hexamitidae</taxon>
        <taxon>Hexamitinae</taxon>
        <taxon>Trepomonas</taxon>
    </lineage>
</organism>
<dbReference type="InterPro" id="IPR036525">
    <property type="entry name" value="Tubulin/FtsZ_GTPase_sf"/>
</dbReference>
<dbReference type="GO" id="GO:0005874">
    <property type="term" value="C:microtubule"/>
    <property type="evidence" value="ECO:0007669"/>
    <property type="project" value="UniProtKB-KW"/>
</dbReference>
<evidence type="ECO:0000259" key="6">
    <source>
        <dbReference type="SMART" id="SM00864"/>
    </source>
</evidence>